<dbReference type="SUPFAM" id="SSF56784">
    <property type="entry name" value="HAD-like"/>
    <property type="match status" value="1"/>
</dbReference>
<gene>
    <name evidence="10" type="ORF">CTI12_AA454520</name>
</gene>
<protein>
    <recommendedName>
        <fullName evidence="3">phosphoserine phosphatase</fullName>
        <ecNumber evidence="3">3.1.3.3</ecNumber>
    </recommendedName>
</protein>
<feature type="chain" id="PRO_5015589385" description="phosphoserine phosphatase" evidence="9">
    <location>
        <begin position="23"/>
        <end position="142"/>
    </location>
</feature>
<reference evidence="10 11" key="1">
    <citation type="journal article" date="2018" name="Mol. Plant">
        <title>The genome of Artemisia annua provides insight into the evolution of Asteraceae family and artemisinin biosynthesis.</title>
        <authorList>
            <person name="Shen Q."/>
            <person name="Zhang L."/>
            <person name="Liao Z."/>
            <person name="Wang S."/>
            <person name="Yan T."/>
            <person name="Shi P."/>
            <person name="Liu M."/>
            <person name="Fu X."/>
            <person name="Pan Q."/>
            <person name="Wang Y."/>
            <person name="Lv Z."/>
            <person name="Lu X."/>
            <person name="Zhang F."/>
            <person name="Jiang W."/>
            <person name="Ma Y."/>
            <person name="Chen M."/>
            <person name="Hao X."/>
            <person name="Li L."/>
            <person name="Tang Y."/>
            <person name="Lv G."/>
            <person name="Zhou Y."/>
            <person name="Sun X."/>
            <person name="Brodelius P.E."/>
            <person name="Rose J.K.C."/>
            <person name="Tang K."/>
        </authorList>
    </citation>
    <scope>NUCLEOTIDE SEQUENCE [LARGE SCALE GENOMIC DNA]</scope>
    <source>
        <strain evidence="11">cv. Huhao1</strain>
        <tissue evidence="10">Leaf</tissue>
    </source>
</reference>
<evidence type="ECO:0000256" key="1">
    <source>
        <dbReference type="ARBA" id="ARBA00001946"/>
    </source>
</evidence>
<dbReference type="STRING" id="35608.A0A2U1LUD8"/>
<dbReference type="GO" id="GO:0009507">
    <property type="term" value="C:chloroplast"/>
    <property type="evidence" value="ECO:0007669"/>
    <property type="project" value="TreeGrafter"/>
</dbReference>
<name>A0A2U1LUD8_ARTAN</name>
<dbReference type="PANTHER" id="PTHR43344:SF2">
    <property type="entry name" value="PHOSPHOSERINE PHOSPHATASE"/>
    <property type="match status" value="1"/>
</dbReference>
<dbReference type="GO" id="GO:0000287">
    <property type="term" value="F:magnesium ion binding"/>
    <property type="evidence" value="ECO:0007669"/>
    <property type="project" value="TreeGrafter"/>
</dbReference>
<feature type="signal peptide" evidence="9">
    <location>
        <begin position="1"/>
        <end position="22"/>
    </location>
</feature>
<dbReference type="Gene3D" id="3.40.50.1000">
    <property type="entry name" value="HAD superfamily/HAD-like"/>
    <property type="match status" value="1"/>
</dbReference>
<keyword evidence="4" id="KW-0028">Amino-acid biosynthesis</keyword>
<comment type="pathway">
    <text evidence="2">Amino-acid biosynthesis; L-serine biosynthesis; L-serine from 3-phospho-D-glycerate: step 3/3.</text>
</comment>
<dbReference type="InterPro" id="IPR023214">
    <property type="entry name" value="HAD_sf"/>
</dbReference>
<dbReference type="PANTHER" id="PTHR43344">
    <property type="entry name" value="PHOSPHOSERINE PHOSPHATASE"/>
    <property type="match status" value="1"/>
</dbReference>
<dbReference type="InterPro" id="IPR036412">
    <property type="entry name" value="HAD-like_sf"/>
</dbReference>
<evidence type="ECO:0000256" key="7">
    <source>
        <dbReference type="ARBA" id="ARBA00022842"/>
    </source>
</evidence>
<keyword evidence="6" id="KW-0378">Hydrolase</keyword>
<dbReference type="GO" id="GO:0036424">
    <property type="term" value="F:L-phosphoserine phosphatase activity"/>
    <property type="evidence" value="ECO:0007669"/>
    <property type="project" value="TreeGrafter"/>
</dbReference>
<dbReference type="Proteomes" id="UP000245207">
    <property type="component" value="Unassembled WGS sequence"/>
</dbReference>
<evidence type="ECO:0000256" key="4">
    <source>
        <dbReference type="ARBA" id="ARBA00022605"/>
    </source>
</evidence>
<evidence type="ECO:0000256" key="2">
    <source>
        <dbReference type="ARBA" id="ARBA00005135"/>
    </source>
</evidence>
<organism evidence="10 11">
    <name type="scientific">Artemisia annua</name>
    <name type="common">Sweet wormwood</name>
    <dbReference type="NCBI Taxonomy" id="35608"/>
    <lineage>
        <taxon>Eukaryota</taxon>
        <taxon>Viridiplantae</taxon>
        <taxon>Streptophyta</taxon>
        <taxon>Embryophyta</taxon>
        <taxon>Tracheophyta</taxon>
        <taxon>Spermatophyta</taxon>
        <taxon>Magnoliopsida</taxon>
        <taxon>eudicotyledons</taxon>
        <taxon>Gunneridae</taxon>
        <taxon>Pentapetalae</taxon>
        <taxon>asterids</taxon>
        <taxon>campanulids</taxon>
        <taxon>Asterales</taxon>
        <taxon>Asteraceae</taxon>
        <taxon>Asteroideae</taxon>
        <taxon>Anthemideae</taxon>
        <taxon>Artemisiinae</taxon>
        <taxon>Artemisia</taxon>
    </lineage>
</organism>
<evidence type="ECO:0000256" key="6">
    <source>
        <dbReference type="ARBA" id="ARBA00022801"/>
    </source>
</evidence>
<evidence type="ECO:0000256" key="9">
    <source>
        <dbReference type="SAM" id="SignalP"/>
    </source>
</evidence>
<evidence type="ECO:0000256" key="8">
    <source>
        <dbReference type="ARBA" id="ARBA00023299"/>
    </source>
</evidence>
<keyword evidence="8" id="KW-0718">Serine biosynthesis</keyword>
<evidence type="ECO:0000313" key="11">
    <source>
        <dbReference type="Proteomes" id="UP000245207"/>
    </source>
</evidence>
<comment type="cofactor">
    <cofactor evidence="1">
        <name>Mg(2+)</name>
        <dbReference type="ChEBI" id="CHEBI:18420"/>
    </cofactor>
</comment>
<keyword evidence="7" id="KW-0460">Magnesium</keyword>
<comment type="caution">
    <text evidence="10">The sequence shown here is derived from an EMBL/GenBank/DDBJ whole genome shotgun (WGS) entry which is preliminary data.</text>
</comment>
<keyword evidence="5" id="KW-0479">Metal-binding</keyword>
<dbReference type="EMBL" id="PKPP01007720">
    <property type="protein sequence ID" value="PWA52608.1"/>
    <property type="molecule type" value="Genomic_DNA"/>
</dbReference>
<dbReference type="AlphaFoldDB" id="A0A2U1LUD8"/>
<evidence type="ECO:0000313" key="10">
    <source>
        <dbReference type="EMBL" id="PWA52608.1"/>
    </source>
</evidence>
<sequence>MSANATICIIIAALSLNFNLLSQNLTRSPIKFFNDPVASILGVLAENLFANQLLFDISGEFVGFDVNEPTLRNGGKPTAIELLRKTHGYKTIVMIGDGATDLEARKPGCVDLFICYGGVQLREAVSTKANWLGMLFAKPKRR</sequence>
<evidence type="ECO:0000256" key="3">
    <source>
        <dbReference type="ARBA" id="ARBA00012640"/>
    </source>
</evidence>
<dbReference type="OrthoDB" id="27226at2759"/>
<proteinExistence type="predicted"/>
<keyword evidence="11" id="KW-1185">Reference proteome</keyword>
<dbReference type="InterPro" id="IPR050582">
    <property type="entry name" value="HAD-like_SerB"/>
</dbReference>
<dbReference type="GO" id="GO:0006564">
    <property type="term" value="P:L-serine biosynthetic process"/>
    <property type="evidence" value="ECO:0007669"/>
    <property type="project" value="UniProtKB-KW"/>
</dbReference>
<evidence type="ECO:0000256" key="5">
    <source>
        <dbReference type="ARBA" id="ARBA00022723"/>
    </source>
</evidence>
<dbReference type="EC" id="3.1.3.3" evidence="3"/>
<keyword evidence="9" id="KW-0732">Signal</keyword>
<accession>A0A2U1LUD8</accession>